<evidence type="ECO:0008006" key="5">
    <source>
        <dbReference type="Google" id="ProtNLM"/>
    </source>
</evidence>
<evidence type="ECO:0000256" key="1">
    <source>
        <dbReference type="SAM" id="Phobius"/>
    </source>
</evidence>
<keyword evidence="4" id="KW-1185">Reference proteome</keyword>
<sequence length="184" mass="20314">MHPMHPLCLLLSIAAIVTASVIALFIGHLAISIKWIKRSDKCEGSSVFMIVFSFIGTLYFTVALLAVVAGGLLMFHSKDFSRMKMTLVVKLAASLVFKISESIILLIGIAAGLNVHCLKEETKSNFVGSWVLIFIPTIIYDALLAALVFESSITSTARRASSTKSNKYEETNTYEEIDRYEEID</sequence>
<accession>A0A0B1T5E7</accession>
<feature type="signal peptide" evidence="2">
    <location>
        <begin position="1"/>
        <end position="19"/>
    </location>
</feature>
<feature type="transmembrane region" description="Helical" evidence="1">
    <location>
        <begin position="47"/>
        <end position="75"/>
    </location>
</feature>
<dbReference type="OrthoDB" id="5892689at2759"/>
<dbReference type="AlphaFoldDB" id="A0A0B1T5E7"/>
<dbReference type="EMBL" id="KN552869">
    <property type="protein sequence ID" value="KHJ90595.1"/>
    <property type="molecule type" value="Genomic_DNA"/>
</dbReference>
<keyword evidence="2" id="KW-0732">Signal</keyword>
<protein>
    <recommendedName>
        <fullName evidence="5">Serpentine receptor class gamma</fullName>
    </recommendedName>
</protein>
<dbReference type="Proteomes" id="UP000053660">
    <property type="component" value="Unassembled WGS sequence"/>
</dbReference>
<feature type="chain" id="PRO_5002061441" description="Serpentine receptor class gamma" evidence="2">
    <location>
        <begin position="20"/>
        <end position="184"/>
    </location>
</feature>
<keyword evidence="1" id="KW-0812">Transmembrane</keyword>
<evidence type="ECO:0000313" key="4">
    <source>
        <dbReference type="Proteomes" id="UP000053660"/>
    </source>
</evidence>
<feature type="transmembrane region" description="Helical" evidence="1">
    <location>
        <begin position="87"/>
        <end position="110"/>
    </location>
</feature>
<evidence type="ECO:0000313" key="3">
    <source>
        <dbReference type="EMBL" id="KHJ90595.1"/>
    </source>
</evidence>
<evidence type="ECO:0000256" key="2">
    <source>
        <dbReference type="SAM" id="SignalP"/>
    </source>
</evidence>
<keyword evidence="1" id="KW-1133">Transmembrane helix</keyword>
<name>A0A0B1T5E7_OESDE</name>
<gene>
    <name evidence="3" type="ORF">OESDEN_09559</name>
</gene>
<feature type="transmembrane region" description="Helical" evidence="1">
    <location>
        <begin position="130"/>
        <end position="149"/>
    </location>
</feature>
<keyword evidence="1" id="KW-0472">Membrane</keyword>
<organism evidence="3 4">
    <name type="scientific">Oesophagostomum dentatum</name>
    <name type="common">Nodular worm</name>
    <dbReference type="NCBI Taxonomy" id="61180"/>
    <lineage>
        <taxon>Eukaryota</taxon>
        <taxon>Metazoa</taxon>
        <taxon>Ecdysozoa</taxon>
        <taxon>Nematoda</taxon>
        <taxon>Chromadorea</taxon>
        <taxon>Rhabditida</taxon>
        <taxon>Rhabditina</taxon>
        <taxon>Rhabditomorpha</taxon>
        <taxon>Strongyloidea</taxon>
        <taxon>Strongylidae</taxon>
        <taxon>Oesophagostomum</taxon>
    </lineage>
</organism>
<reference evidence="3 4" key="1">
    <citation type="submission" date="2014-03" db="EMBL/GenBank/DDBJ databases">
        <title>Draft genome of the hookworm Oesophagostomum dentatum.</title>
        <authorList>
            <person name="Mitreva M."/>
        </authorList>
    </citation>
    <scope>NUCLEOTIDE SEQUENCE [LARGE SCALE GENOMIC DNA]</scope>
    <source>
        <strain evidence="3 4">OD-Hann</strain>
    </source>
</reference>
<proteinExistence type="predicted"/>